<evidence type="ECO:0000313" key="3">
    <source>
        <dbReference type="Proteomes" id="UP001183585"/>
    </source>
</evidence>
<accession>A0ABU2CVS3</accession>
<dbReference type="EMBL" id="JAVDYE010000001">
    <property type="protein sequence ID" value="MDR7385393.1"/>
    <property type="molecule type" value="Genomic_DNA"/>
</dbReference>
<evidence type="ECO:0000256" key="1">
    <source>
        <dbReference type="SAM" id="MobiDB-lite"/>
    </source>
</evidence>
<protein>
    <submittedName>
        <fullName evidence="2">Uncharacterized protein YukE</fullName>
    </submittedName>
</protein>
<dbReference type="RefSeq" id="WP_274995329.1">
    <property type="nucleotide sequence ID" value="NZ_JAJQQP010000009.1"/>
</dbReference>
<feature type="region of interest" description="Disordered" evidence="1">
    <location>
        <begin position="87"/>
        <end position="107"/>
    </location>
</feature>
<gene>
    <name evidence="2" type="ORF">J2S48_004908</name>
</gene>
<comment type="caution">
    <text evidence="2">The sequence shown here is derived from an EMBL/GenBank/DDBJ whole genome shotgun (WGS) entry which is preliminary data.</text>
</comment>
<name>A0ABU2CVS3_9MICO</name>
<proteinExistence type="predicted"/>
<reference evidence="2 3" key="1">
    <citation type="submission" date="2023-07" db="EMBL/GenBank/DDBJ databases">
        <title>Sequencing the genomes of 1000 actinobacteria strains.</title>
        <authorList>
            <person name="Klenk H.-P."/>
        </authorList>
    </citation>
    <scope>NUCLEOTIDE SEQUENCE [LARGE SCALE GENOMIC DNA]</scope>
    <source>
        <strain evidence="2 3">DSM 45554</strain>
    </source>
</reference>
<dbReference type="Proteomes" id="UP001183585">
    <property type="component" value="Unassembled WGS sequence"/>
</dbReference>
<evidence type="ECO:0000313" key="2">
    <source>
        <dbReference type="EMBL" id="MDR7385393.1"/>
    </source>
</evidence>
<sequence>MADLKMDLDAVRELGSSLTTVANEFENANANSDRIAGAVGHEGLAGVVRDFAHKWDDTREKMTENLRMLAESSTQVAEAFTDVDQQLADGVTGEGSAPAPTSGNVPV</sequence>
<keyword evidence="3" id="KW-1185">Reference proteome</keyword>
<organism evidence="2 3">
    <name type="scientific">Promicromonospora iranensis</name>
    <dbReference type="NCBI Taxonomy" id="1105144"/>
    <lineage>
        <taxon>Bacteria</taxon>
        <taxon>Bacillati</taxon>
        <taxon>Actinomycetota</taxon>
        <taxon>Actinomycetes</taxon>
        <taxon>Micrococcales</taxon>
        <taxon>Promicromonosporaceae</taxon>
        <taxon>Promicromonospora</taxon>
    </lineage>
</organism>